<evidence type="ECO:0000256" key="4">
    <source>
        <dbReference type="ARBA" id="ARBA00007806"/>
    </source>
</evidence>
<dbReference type="Gene3D" id="4.10.110.10">
    <property type="entry name" value="Spasmolytic Protein, domain 1"/>
    <property type="match status" value="2"/>
</dbReference>
<evidence type="ECO:0000256" key="6">
    <source>
        <dbReference type="ARBA" id="ARBA00022641"/>
    </source>
</evidence>
<dbReference type="SUPFAM" id="SSF51445">
    <property type="entry name" value="(Trans)glycosidases"/>
    <property type="match status" value="2"/>
</dbReference>
<evidence type="ECO:0000256" key="11">
    <source>
        <dbReference type="ARBA" id="ARBA00022968"/>
    </source>
</evidence>
<dbReference type="Gene3D" id="2.60.40.1180">
    <property type="entry name" value="Golgi alpha-mannosidase II"/>
    <property type="match status" value="4"/>
</dbReference>
<proteinExistence type="inferred from homology"/>
<dbReference type="CDD" id="cd06602">
    <property type="entry name" value="GH31_MGAM_SI_GAA"/>
    <property type="match status" value="2"/>
</dbReference>
<dbReference type="Pfam" id="PF21365">
    <property type="entry name" value="Glyco_hydro_31_3rd"/>
    <property type="match status" value="2"/>
</dbReference>
<keyword evidence="10" id="KW-0378">Hydrolase</keyword>
<dbReference type="InterPro" id="IPR048395">
    <property type="entry name" value="Glyco_hydro_31_C"/>
</dbReference>
<organism evidence="21 22">
    <name type="scientific">Crotalus adamanteus</name>
    <name type="common">Eastern diamondback rattlesnake</name>
    <dbReference type="NCBI Taxonomy" id="8729"/>
    <lineage>
        <taxon>Eukaryota</taxon>
        <taxon>Metazoa</taxon>
        <taxon>Chordata</taxon>
        <taxon>Craniata</taxon>
        <taxon>Vertebrata</taxon>
        <taxon>Euteleostomi</taxon>
        <taxon>Lepidosauria</taxon>
        <taxon>Squamata</taxon>
        <taxon>Bifurcata</taxon>
        <taxon>Unidentata</taxon>
        <taxon>Episquamata</taxon>
        <taxon>Toxicofera</taxon>
        <taxon>Serpentes</taxon>
        <taxon>Colubroidea</taxon>
        <taxon>Viperidae</taxon>
        <taxon>Crotalinae</taxon>
        <taxon>Crotalus</taxon>
    </lineage>
</organism>
<keyword evidence="22" id="KW-1185">Reference proteome</keyword>
<keyword evidence="11" id="KW-0735">Signal-anchor</keyword>
<dbReference type="InterPro" id="IPR030459">
    <property type="entry name" value="Glyco_hydro_31_CS"/>
</dbReference>
<evidence type="ECO:0000256" key="19">
    <source>
        <dbReference type="SAM" id="Phobius"/>
    </source>
</evidence>
<keyword evidence="14" id="KW-1015">Disulfide bond</keyword>
<dbReference type="Proteomes" id="UP001474421">
    <property type="component" value="Unassembled WGS sequence"/>
</dbReference>
<dbReference type="PANTHER" id="PTHR22762:SF133">
    <property type="entry name" value="P-TYPE DOMAIN-CONTAINING PROTEIN"/>
    <property type="match status" value="1"/>
</dbReference>
<evidence type="ECO:0000256" key="3">
    <source>
        <dbReference type="ARBA" id="ARBA00004308"/>
    </source>
</evidence>
<dbReference type="FunFam" id="2.60.40.1180:FF:000005">
    <property type="entry name" value="Maltase-glucoamylase, intestinal"/>
    <property type="match status" value="2"/>
</dbReference>
<dbReference type="SUPFAM" id="SSF51011">
    <property type="entry name" value="Glycosyl hydrolase domain"/>
    <property type="match status" value="2"/>
</dbReference>
<dbReference type="InterPro" id="IPR017853">
    <property type="entry name" value="GH"/>
</dbReference>
<evidence type="ECO:0000256" key="17">
    <source>
        <dbReference type="ARBA" id="ARBA00041343"/>
    </source>
</evidence>
<feature type="transmembrane region" description="Helical" evidence="19">
    <location>
        <begin position="34"/>
        <end position="58"/>
    </location>
</feature>
<dbReference type="Pfam" id="PF13802">
    <property type="entry name" value="Gal_mutarotas_2"/>
    <property type="match status" value="2"/>
</dbReference>
<protein>
    <recommendedName>
        <fullName evidence="5">alpha-glucosidase</fullName>
        <ecNumber evidence="5">3.2.1.20</ecNumber>
    </recommendedName>
    <alternativeName>
        <fullName evidence="17">Maltase</fullName>
    </alternativeName>
</protein>
<dbReference type="EC" id="3.2.1.20" evidence="5"/>
<keyword evidence="7 19" id="KW-0812">Transmembrane</keyword>
<dbReference type="PROSITE" id="PS00025">
    <property type="entry name" value="P_TREFOIL_1"/>
    <property type="match status" value="1"/>
</dbReference>
<dbReference type="GO" id="GO:0012505">
    <property type="term" value="C:endomembrane system"/>
    <property type="evidence" value="ECO:0007669"/>
    <property type="project" value="UniProtKB-ARBA"/>
</dbReference>
<dbReference type="FunFam" id="3.20.20.80:FF:000016">
    <property type="entry name" value="Maltase-glucoamylase, intestinal"/>
    <property type="match status" value="2"/>
</dbReference>
<keyword evidence="6" id="KW-0765">Sulfation</keyword>
<dbReference type="PROSITE" id="PS51448">
    <property type="entry name" value="P_TREFOIL_2"/>
    <property type="match status" value="2"/>
</dbReference>
<reference evidence="21 22" key="1">
    <citation type="journal article" date="2024" name="Proc. Natl. Acad. Sci. U.S.A.">
        <title>The genetic regulatory architecture and epigenomic basis for age-related changes in rattlesnake venom.</title>
        <authorList>
            <person name="Hogan M.P."/>
            <person name="Holding M.L."/>
            <person name="Nystrom G.S."/>
            <person name="Colston T.J."/>
            <person name="Bartlett D.A."/>
            <person name="Mason A.J."/>
            <person name="Ellsworth S.A."/>
            <person name="Rautsaw R.M."/>
            <person name="Lawrence K.C."/>
            <person name="Strickland J.L."/>
            <person name="He B."/>
            <person name="Fraser P."/>
            <person name="Margres M.J."/>
            <person name="Gilbert D.M."/>
            <person name="Gibbs H.L."/>
            <person name="Parkinson C.L."/>
            <person name="Rokyta D.R."/>
        </authorList>
    </citation>
    <scope>NUCLEOTIDE SEQUENCE [LARGE SCALE GENOMIC DNA]</scope>
    <source>
        <strain evidence="21">DRR0105</strain>
    </source>
</reference>
<keyword evidence="16" id="KW-0326">Glycosidase</keyword>
<gene>
    <name evidence="21" type="ORF">NXF25_011993</name>
</gene>
<sequence length="1833" mass="209491">MIYRYSVLNHLAVLRGGKQEPLVMGKKKFTGLEISLITFFLLLLIVTITLIALLATGYSGLKAFSPTCPVIHLPERIDCIPDQVATKDLCVLRGCCWDPQNETHVPWCYFSKNHGYQVQGSISDTNSGFEATLVRLPSPSLFGSDIEKVHLITEYQTAHRFHFKITDPANKDRYEVPHENIQPFQGSKATNLMYRIEVTENPFGISVIRNSNNKVLFNTSIGPLIYADQFLQLSIRVPSWNVYGVGEHVHRQYRHDFNWKTWPIFTRDAFPNGDMSNLYGAQTFFLCLEDKSGHSFGVFLMNSNAMDFALQPAPAVTYRTIGGILDFYVFLGNTPEQVVQEYLLLIGLPWMPSYWNLGFHICRWNYTDLNDVKVVVERNRAAGIPYDVQYTDIDYMEDKKDFTYDKINFAGLPEFVQDLHDHGQKYVIILDPAISVNNLMNNTSYEAYVRGERMKVWINESDGISPLIGEVWPGTTVFPDFSSPEAVQWWVYECNNFHKTIHFDGLWIDMNEVSNFLKGSKTGCAANNLNYPPFTPKILDGVMYSKTLCMDAVQKAGKHYDVHSLYGYFMSIATDKALKTIFRENRSFLLSRSTFSGSGKFTGHWLGDNFATWNDIKWSIPGILEFGLFGYPFIGADICGFLDDVSEELCRRWLQLGAFYPFSRNHNAAAYAPKDPAYFGHNSLLVNSTKHYLTIRYTLLPYLYTLFYKAHARGETVARPVLHEFYSDEATWTIDRQFLWGPGLLITPVLDPGVDTVTAYIPDAVWYEYETSIKAPCRKQECQMFLPENKLGLHLRGGYIFPIQQPANTTVYSRTKPMGLIIALDENGEATGDLFWDDGITRDTVANEKYLLYNFTVTNKVLTMAVKHKGYIDPNNLIFENIKILGLPLEPSDVKVTSNNVAQSYNLSVKYNAADKVAHISGLHLKLGEEHTISWKQTLRDIDKFDCHPEEHASKEKCEALRCIWESSAVADVPYCYYPSDNGYLVDQIEYTSSGLTAILGRTTDSVGLSGQQVPLIDNLRLEVKYHDNNMLQFKIYDYSKKRFEVPVPLNLPQTPVSTLENRLYEVSIQNHPFGIQVRRKSTGTVLWDSQLPGFTFSDMFIQISTRLPSQFVYGFGETEHKQFQHEMNWKTWPMFARDQSPGYRFNTYGVHPFYMALEEDGNAHGVLLLNSNGMEVKFQPTPALTYRTIGGILDFYMVLGPTPEQVVQRYTALIGRPVLPPYWGLGFQLCRYGYKDDAEISELYDKMKAANISYDVQYADIDYMERQLDFTLSSNFANLPALINRIKKDGMRFVIILDPAISGNETDYPAFTRGFRDDVFIKWPNSNDIVWGKVWPYLPDVVINSSLSWDDKVKFYSAWTAFPDFFRKSTAQWWKKEIEEVYNNPINQSQSIKFDGLWIDMNEPASFVNGAVTGCRSPELNNPIYMPDILGKHVGLNEKTMCMESEQILPDGSPVRHYDVHNLYGWSQSKPTYDALHSITGERGIVISRSTYPSSGKWAGHWLGDNVSKWDQLYKSIIGMLEFSLFGISYTGADICGFNDNTTYELCARWMQLGAFYPYSRNHNGIGFIKQDPVAFNKEFEDISRNVLNTRYTLLPYLYTLMYDAHAHGSTVVRPLLHEFTDDKATWSVYEQFLWGPALLISPALHENTTEVGAYFPDARWYDYYTDENIGTRRQQRKLPTPLDHINLHVRGGYIIPWQLPGLNTKASRKNLMGLTIALDDNGTSQGLIYWDDGTTIDAYEKGLYLLHTFNVSQNVLDIRIAHQGYFDPNNLKIGEVKVLGAQFNSSPSVVVLQNDAIIPSTHKVMYNSTSQAMHITHLHLFLGQAYTLRWN</sequence>
<dbReference type="InterPro" id="IPR030458">
    <property type="entry name" value="Glyco_hydro_31_AS"/>
</dbReference>
<evidence type="ECO:0000313" key="21">
    <source>
        <dbReference type="EMBL" id="KAK9401279.1"/>
    </source>
</evidence>
<feature type="domain" description="P-type" evidence="20">
    <location>
        <begin position="66"/>
        <end position="112"/>
    </location>
</feature>
<dbReference type="GO" id="GO:0005737">
    <property type="term" value="C:cytoplasm"/>
    <property type="evidence" value="ECO:0007669"/>
    <property type="project" value="UniProtKB-ARBA"/>
</dbReference>
<evidence type="ECO:0000256" key="10">
    <source>
        <dbReference type="ARBA" id="ARBA00022801"/>
    </source>
</evidence>
<dbReference type="Pfam" id="PF01055">
    <property type="entry name" value="Glyco_hydro_31_2nd"/>
    <property type="match status" value="2"/>
</dbReference>
<dbReference type="CDD" id="cd14752">
    <property type="entry name" value="GH31_N"/>
    <property type="match status" value="2"/>
</dbReference>
<evidence type="ECO:0000256" key="13">
    <source>
        <dbReference type="ARBA" id="ARBA00023136"/>
    </source>
</evidence>
<dbReference type="Pfam" id="PF00088">
    <property type="entry name" value="Trefoil"/>
    <property type="match status" value="2"/>
</dbReference>
<evidence type="ECO:0000256" key="8">
    <source>
        <dbReference type="ARBA" id="ARBA00022729"/>
    </source>
</evidence>
<evidence type="ECO:0000256" key="5">
    <source>
        <dbReference type="ARBA" id="ARBA00012741"/>
    </source>
</evidence>
<evidence type="ECO:0000256" key="1">
    <source>
        <dbReference type="ARBA" id="ARBA00001657"/>
    </source>
</evidence>
<dbReference type="FunFam" id="2.60.40.1760:FF:000001">
    <property type="entry name" value="Maltase-glucoamylase, intestinal"/>
    <property type="match status" value="2"/>
</dbReference>
<feature type="domain" description="P-type" evidence="20">
    <location>
        <begin position="931"/>
        <end position="980"/>
    </location>
</feature>
<dbReference type="PROSITE" id="PS00129">
    <property type="entry name" value="GLYCOSYL_HYDROL_F31_1"/>
    <property type="match status" value="2"/>
</dbReference>
<evidence type="ECO:0000259" key="20">
    <source>
        <dbReference type="PROSITE" id="PS51448"/>
    </source>
</evidence>
<comment type="catalytic activity">
    <reaction evidence="1">
        <text>Hydrolysis of terminal, non-reducing (1-&gt;4)-linked alpha-D-glucose residues with release of alpha-D-glucose.</text>
        <dbReference type="EC" id="3.2.1.20"/>
    </reaction>
</comment>
<dbReference type="GO" id="GO:0004558">
    <property type="term" value="F:alpha-1,4-glucosidase activity"/>
    <property type="evidence" value="ECO:0007669"/>
    <property type="project" value="TreeGrafter"/>
</dbReference>
<evidence type="ECO:0000256" key="12">
    <source>
        <dbReference type="ARBA" id="ARBA00022989"/>
    </source>
</evidence>
<evidence type="ECO:0000256" key="14">
    <source>
        <dbReference type="ARBA" id="ARBA00023157"/>
    </source>
</evidence>
<dbReference type="InterPro" id="IPR000519">
    <property type="entry name" value="P_trefoil_dom"/>
</dbReference>
<dbReference type="GO" id="GO:0030246">
    <property type="term" value="F:carbohydrate binding"/>
    <property type="evidence" value="ECO:0007669"/>
    <property type="project" value="InterPro"/>
</dbReference>
<evidence type="ECO:0000256" key="15">
    <source>
        <dbReference type="ARBA" id="ARBA00023180"/>
    </source>
</evidence>
<dbReference type="PROSITE" id="PS00707">
    <property type="entry name" value="GLYCOSYL_HYDROL_F31_2"/>
    <property type="match status" value="1"/>
</dbReference>
<evidence type="ECO:0000313" key="22">
    <source>
        <dbReference type="Proteomes" id="UP001474421"/>
    </source>
</evidence>
<dbReference type="EMBL" id="JAOTOJ010000005">
    <property type="protein sequence ID" value="KAK9401279.1"/>
    <property type="molecule type" value="Genomic_DNA"/>
</dbReference>
<dbReference type="SMART" id="SM00018">
    <property type="entry name" value="PD"/>
    <property type="match status" value="2"/>
</dbReference>
<evidence type="ECO:0000256" key="7">
    <source>
        <dbReference type="ARBA" id="ARBA00022692"/>
    </source>
</evidence>
<dbReference type="SUPFAM" id="SSF74650">
    <property type="entry name" value="Galactose mutarotase-like"/>
    <property type="match status" value="2"/>
</dbReference>
<dbReference type="InterPro" id="IPR025887">
    <property type="entry name" value="Glyco_hydro_31_N_dom"/>
</dbReference>
<keyword evidence="15" id="KW-0325">Glycoprotein</keyword>
<keyword evidence="12 19" id="KW-1133">Transmembrane helix</keyword>
<dbReference type="Gene3D" id="3.20.20.80">
    <property type="entry name" value="Glycosidases"/>
    <property type="match status" value="2"/>
</dbReference>
<name>A0AAW1BGB6_CROAD</name>
<comment type="similarity">
    <text evidence="4">Belongs to the glycosyl hydrolase 31 family.</text>
</comment>
<evidence type="ECO:0000256" key="9">
    <source>
        <dbReference type="ARBA" id="ARBA00022737"/>
    </source>
</evidence>
<dbReference type="CDD" id="cd00111">
    <property type="entry name" value="Trefoil"/>
    <property type="match status" value="2"/>
</dbReference>
<dbReference type="Gene3D" id="2.60.40.1760">
    <property type="entry name" value="glycosyl hydrolase (family 31)"/>
    <property type="match status" value="2"/>
</dbReference>
<dbReference type="SUPFAM" id="SSF57492">
    <property type="entry name" value="Trefoil"/>
    <property type="match status" value="1"/>
</dbReference>
<dbReference type="InterPro" id="IPR013780">
    <property type="entry name" value="Glyco_hydro_b"/>
</dbReference>
<accession>A0AAW1BGB6</accession>
<comment type="caution">
    <text evidence="21">The sequence shown here is derived from an EMBL/GenBank/DDBJ whole genome shotgun (WGS) entry which is preliminary data.</text>
</comment>
<dbReference type="InterPro" id="IPR044913">
    <property type="entry name" value="P_trefoil_dom_sf"/>
</dbReference>
<evidence type="ECO:0000256" key="2">
    <source>
        <dbReference type="ARBA" id="ARBA00004167"/>
    </source>
</evidence>
<dbReference type="FunFam" id="2.60.40.1180:FF:000001">
    <property type="entry name" value="Maltase-glucoamylase, intestinal"/>
    <property type="match status" value="2"/>
</dbReference>
<keyword evidence="8" id="KW-0732">Signal</keyword>
<evidence type="ECO:0000256" key="18">
    <source>
        <dbReference type="PROSITE-ProRule" id="PRU00779"/>
    </source>
</evidence>
<keyword evidence="13 19" id="KW-0472">Membrane</keyword>
<dbReference type="GO" id="GO:0016324">
    <property type="term" value="C:apical plasma membrane"/>
    <property type="evidence" value="ECO:0007669"/>
    <property type="project" value="UniProtKB-SubCell"/>
</dbReference>
<dbReference type="PANTHER" id="PTHR22762">
    <property type="entry name" value="ALPHA-GLUCOSIDASE"/>
    <property type="match status" value="1"/>
</dbReference>
<dbReference type="InterPro" id="IPR017957">
    <property type="entry name" value="P_trefoil_CS"/>
</dbReference>
<dbReference type="InterPro" id="IPR011013">
    <property type="entry name" value="Gal_mutarotase_sf_dom"/>
</dbReference>
<dbReference type="GO" id="GO:0005975">
    <property type="term" value="P:carbohydrate metabolic process"/>
    <property type="evidence" value="ECO:0007669"/>
    <property type="project" value="InterPro"/>
</dbReference>
<dbReference type="InterPro" id="IPR000322">
    <property type="entry name" value="Glyco_hydro_31_TIM"/>
</dbReference>
<comment type="subcellular location">
    <subcellularLocation>
        <location evidence="3">Endomembrane system</location>
    </subcellularLocation>
    <subcellularLocation>
        <location evidence="2">Membrane</location>
        <topology evidence="2">Single-pass membrane protein</topology>
    </subcellularLocation>
</comment>
<keyword evidence="9" id="KW-0677">Repeat</keyword>
<comment type="caution">
    <text evidence="18">Lacks conserved residue(s) required for the propagation of feature annotation.</text>
</comment>
<evidence type="ECO:0000256" key="16">
    <source>
        <dbReference type="ARBA" id="ARBA00023295"/>
    </source>
</evidence>